<accession>A0AAN7YKL8</accession>
<name>A0AAN7YKL8_9EURO</name>
<gene>
    <name evidence="1" type="ORF">LTR05_001943</name>
</gene>
<evidence type="ECO:0000313" key="2">
    <source>
        <dbReference type="Proteomes" id="UP001309876"/>
    </source>
</evidence>
<organism evidence="1 2">
    <name type="scientific">Lithohypha guttulata</name>
    <dbReference type="NCBI Taxonomy" id="1690604"/>
    <lineage>
        <taxon>Eukaryota</taxon>
        <taxon>Fungi</taxon>
        <taxon>Dikarya</taxon>
        <taxon>Ascomycota</taxon>
        <taxon>Pezizomycotina</taxon>
        <taxon>Eurotiomycetes</taxon>
        <taxon>Chaetothyriomycetidae</taxon>
        <taxon>Chaetothyriales</taxon>
        <taxon>Trichomeriaceae</taxon>
        <taxon>Lithohypha</taxon>
    </lineage>
</organism>
<comment type="caution">
    <text evidence="1">The sequence shown here is derived from an EMBL/GenBank/DDBJ whole genome shotgun (WGS) entry which is preliminary data.</text>
</comment>
<sequence length="434" mass="49337">MAPTRISLKIRRKESNTKRPIISNPIVTKLDLLDIPSSWLEPRTLPDRQHETPPNTLTTFMPSTEYLPCHTLALHKIQPSHQAPDHIQMQMNQHNDERERARNLINGIVGTSCGWITPPSIQQRRNAECIVEAGKAANKSWEDFTESVSHSSNHLVRAKKIQSSMLSSTSSSNADDCVNTCCLPLSKQSRERTQSTCQSGPRCPRRSNFSTRRAFDKAYIKYSKRYSKRRQHAPIPTVSNSCEHDLDPLPTLKTDEARQAAKHLQMLCMQAEERYAREHAETKLVHTQHQDNPLESRDDDLEDTYWDYSLPLPAGLSRMAIQRRTGDEGHSVIKTFLDNLAQTYQNSLSSPLDMIPSIESRLTTEKVGLDNNIPPFTTQFFADLHEAEEGLSRKTRCSTDWGEGIVDGFGDGDTESLQQTPTRFMFDERDEDCC</sequence>
<dbReference type="AlphaFoldDB" id="A0AAN7YKL8"/>
<dbReference type="Proteomes" id="UP001309876">
    <property type="component" value="Unassembled WGS sequence"/>
</dbReference>
<protein>
    <submittedName>
        <fullName evidence="1">Uncharacterized protein</fullName>
    </submittedName>
</protein>
<reference evidence="1 2" key="1">
    <citation type="submission" date="2023-08" db="EMBL/GenBank/DDBJ databases">
        <title>Black Yeasts Isolated from many extreme environments.</title>
        <authorList>
            <person name="Coleine C."/>
            <person name="Stajich J.E."/>
            <person name="Selbmann L."/>
        </authorList>
    </citation>
    <scope>NUCLEOTIDE SEQUENCE [LARGE SCALE GENOMIC DNA]</scope>
    <source>
        <strain evidence="1 2">CCFEE 5910</strain>
    </source>
</reference>
<dbReference type="EMBL" id="JAVRRJ010000001">
    <property type="protein sequence ID" value="KAK5091758.1"/>
    <property type="molecule type" value="Genomic_DNA"/>
</dbReference>
<proteinExistence type="predicted"/>
<keyword evidence="2" id="KW-1185">Reference proteome</keyword>
<evidence type="ECO:0000313" key="1">
    <source>
        <dbReference type="EMBL" id="KAK5091758.1"/>
    </source>
</evidence>